<accession>A0A058Z082</accession>
<name>A0A058Z082_FONAL</name>
<dbReference type="RefSeq" id="XP_009497998.1">
    <property type="nucleotide sequence ID" value="XM_009499723.1"/>
</dbReference>
<keyword evidence="3" id="KW-1185">Reference proteome</keyword>
<gene>
    <name evidence="2" type="ORF">H696_05956</name>
</gene>
<evidence type="ECO:0000313" key="3">
    <source>
        <dbReference type="Proteomes" id="UP000030693"/>
    </source>
</evidence>
<evidence type="ECO:0000313" key="2">
    <source>
        <dbReference type="EMBL" id="KCV67660.1"/>
    </source>
</evidence>
<dbReference type="Proteomes" id="UP000030693">
    <property type="component" value="Unassembled WGS sequence"/>
</dbReference>
<evidence type="ECO:0000256" key="1">
    <source>
        <dbReference type="SAM" id="MobiDB-lite"/>
    </source>
</evidence>
<feature type="region of interest" description="Disordered" evidence="1">
    <location>
        <begin position="1"/>
        <end position="33"/>
    </location>
</feature>
<dbReference type="AlphaFoldDB" id="A0A058Z082"/>
<reference evidence="2" key="1">
    <citation type="submission" date="2013-04" db="EMBL/GenBank/DDBJ databases">
        <title>The Genome Sequence of Fonticula alba ATCC 38817.</title>
        <authorList>
            <consortium name="The Broad Institute Genomics Platform"/>
            <person name="Russ C."/>
            <person name="Cuomo C."/>
            <person name="Burger G."/>
            <person name="Gray M.W."/>
            <person name="Holland P.W.H."/>
            <person name="King N."/>
            <person name="Lang F.B.F."/>
            <person name="Roger A.J."/>
            <person name="Ruiz-Trillo I."/>
            <person name="Brown M."/>
            <person name="Walker B."/>
            <person name="Young S."/>
            <person name="Zeng Q."/>
            <person name="Gargeya S."/>
            <person name="Fitzgerald M."/>
            <person name="Haas B."/>
            <person name="Abouelleil A."/>
            <person name="Allen A.W."/>
            <person name="Alvarado L."/>
            <person name="Arachchi H.M."/>
            <person name="Berlin A.M."/>
            <person name="Chapman S.B."/>
            <person name="Gainer-Dewar J."/>
            <person name="Goldberg J."/>
            <person name="Griggs A."/>
            <person name="Gujja S."/>
            <person name="Hansen M."/>
            <person name="Howarth C."/>
            <person name="Imamovic A."/>
            <person name="Ireland A."/>
            <person name="Larimer J."/>
            <person name="McCowan C."/>
            <person name="Murphy C."/>
            <person name="Pearson M."/>
            <person name="Poon T.W."/>
            <person name="Priest M."/>
            <person name="Roberts A."/>
            <person name="Saif S."/>
            <person name="Shea T."/>
            <person name="Sisk P."/>
            <person name="Sykes S."/>
            <person name="Wortman J."/>
            <person name="Nusbaum C."/>
            <person name="Birren B."/>
        </authorList>
    </citation>
    <scope>NUCLEOTIDE SEQUENCE [LARGE SCALE GENOMIC DNA]</scope>
    <source>
        <strain evidence="2">ATCC 38817</strain>
    </source>
</reference>
<organism evidence="2">
    <name type="scientific">Fonticula alba</name>
    <name type="common">Slime mold</name>
    <dbReference type="NCBI Taxonomy" id="691883"/>
    <lineage>
        <taxon>Eukaryota</taxon>
        <taxon>Rotosphaerida</taxon>
        <taxon>Fonticulaceae</taxon>
        <taxon>Fonticula</taxon>
    </lineage>
</organism>
<protein>
    <submittedName>
        <fullName evidence="2">Uncharacterized protein</fullName>
    </submittedName>
</protein>
<dbReference type="EMBL" id="KB932215">
    <property type="protein sequence ID" value="KCV67660.1"/>
    <property type="molecule type" value="Genomic_DNA"/>
</dbReference>
<proteinExistence type="predicted"/>
<sequence>MSRAPSSSAAARGTGPSVHQVTSDSETASGSEAASDLDVVSGLVTASGSELQLMRRGLLTRTGEVIFLPANMLQHGLMALLRVLARLRESLSLSVDVLLRVLLRTGPAADGAACQAEAPAAKAPAAKAPAPAPQPPGPVTQRSLIDALVALPHEVGQWLVQLARWLWSGSASPESPLAGPMPPARAAAGAAARNAGPAGDCPSVLAPGRAVGTAAGGCTPARAADTKTGRPAGVQVSLP</sequence>
<feature type="compositionally biased region" description="Low complexity" evidence="1">
    <location>
        <begin position="1"/>
        <end position="17"/>
    </location>
</feature>
<feature type="region of interest" description="Disordered" evidence="1">
    <location>
        <begin position="214"/>
        <end position="239"/>
    </location>
</feature>
<feature type="compositionally biased region" description="Polar residues" evidence="1">
    <location>
        <begin position="19"/>
        <end position="32"/>
    </location>
</feature>
<dbReference type="GeneID" id="20530681"/>